<evidence type="ECO:0000259" key="1">
    <source>
        <dbReference type="PROSITE" id="PS50181"/>
    </source>
</evidence>
<protein>
    <recommendedName>
        <fullName evidence="1">F-box domain-containing protein</fullName>
    </recommendedName>
</protein>
<dbReference type="EMBL" id="JAFIQS010000003">
    <property type="protein sequence ID" value="KAG5172026.1"/>
    <property type="molecule type" value="Genomic_DNA"/>
</dbReference>
<proteinExistence type="predicted"/>
<dbReference type="InterPro" id="IPR032675">
    <property type="entry name" value="LRR_dom_sf"/>
</dbReference>
<gene>
    <name evidence="2" type="ORF">JR316_004115</name>
</gene>
<dbReference type="Gene3D" id="3.80.10.10">
    <property type="entry name" value="Ribonuclease Inhibitor"/>
    <property type="match status" value="1"/>
</dbReference>
<evidence type="ECO:0000313" key="2">
    <source>
        <dbReference type="EMBL" id="KAG5172026.1"/>
    </source>
</evidence>
<comment type="caution">
    <text evidence="2">The sequence shown here is derived from an EMBL/GenBank/DDBJ whole genome shotgun (WGS) entry which is preliminary data.</text>
</comment>
<dbReference type="InterPro" id="IPR001810">
    <property type="entry name" value="F-box_dom"/>
</dbReference>
<dbReference type="PROSITE" id="PS50181">
    <property type="entry name" value="FBOX"/>
    <property type="match status" value="1"/>
</dbReference>
<dbReference type="OrthoDB" id="3257981at2759"/>
<feature type="domain" description="F-box" evidence="1">
    <location>
        <begin position="45"/>
        <end position="90"/>
    </location>
</feature>
<sequence length="559" mass="63237">MSTHPAFFFDSTVPHFATDSKYRQMFDTVPLTFDRVHQGHIASSAFPLFKLPVELFGHVTKYLSIKDLKALALVDRDCYKLAALSQYRTLQIEARIQAPGAYAFSHGQCVRRLNVIPPPWGKDSAVPSLGRPPCHTGTSLFLPNLSILNWDGPSFTADTILECMRTSSVQHLRIRGAVVKSLSTTLPLISTPCPLETLSLDIDWSDGDSSQGNVLLTEHLLRAFSPHLRQLIWKGRQTRYNDTFTRHLPSFPRLRSLVLDSVLLHSEDALYHLFGNKTCIDSLSVDTASPANRAFLRTCGSLPTLQHFSAIHDAWSDCLYQDLLTFLEHNDHLETVHIAHPIPPTDMDLRLLPILNQYFGALTSLRLVFDDIDISQQSLQTISSITTLKQLWLSAGNQGFRSTWVIRHHDILKYLKPLTGIETLAFSQDTYITPNPHVLSPRIDYYASKALPVGVDIAAYLTSPENLLYEGHNVDYETGISQQAQMREQAWERWHADCMLTFANQYSQAFLSLRWCFLGQLAFSGDNQTGFAVVDTKLRREPCLVSLRKKMSIDIWRPE</sequence>
<organism evidence="2">
    <name type="scientific">Psilocybe cubensis</name>
    <name type="common">Psychedelic mushroom</name>
    <name type="synonym">Stropharia cubensis</name>
    <dbReference type="NCBI Taxonomy" id="181762"/>
    <lineage>
        <taxon>Eukaryota</taxon>
        <taxon>Fungi</taxon>
        <taxon>Dikarya</taxon>
        <taxon>Basidiomycota</taxon>
        <taxon>Agaricomycotina</taxon>
        <taxon>Agaricomycetes</taxon>
        <taxon>Agaricomycetidae</taxon>
        <taxon>Agaricales</taxon>
        <taxon>Agaricineae</taxon>
        <taxon>Strophariaceae</taxon>
        <taxon>Psilocybe</taxon>
    </lineage>
</organism>
<accession>A0A8H8CNL0</accession>
<reference evidence="2" key="1">
    <citation type="submission" date="2021-02" db="EMBL/GenBank/DDBJ databases">
        <title>Psilocybe cubensis genome.</title>
        <authorList>
            <person name="Mckernan K.J."/>
            <person name="Crawford S."/>
            <person name="Trippe A."/>
            <person name="Kane L.T."/>
            <person name="Mclaughlin S."/>
        </authorList>
    </citation>
    <scope>NUCLEOTIDE SEQUENCE [LARGE SCALE GENOMIC DNA]</scope>
    <source>
        <strain evidence="2">MGC-MH-2018</strain>
    </source>
</reference>
<dbReference type="SUPFAM" id="SSF52047">
    <property type="entry name" value="RNI-like"/>
    <property type="match status" value="1"/>
</dbReference>
<dbReference type="AlphaFoldDB" id="A0A8H8CNL0"/>
<name>A0A8H8CNL0_PSICU</name>